<feature type="active site" description="Proton acceptor" evidence="6">
    <location>
        <position position="300"/>
    </location>
</feature>
<keyword evidence="3 5" id="KW-0413">Isomerase</keyword>
<evidence type="ECO:0000256" key="3">
    <source>
        <dbReference type="ARBA" id="ARBA00023235"/>
    </source>
</evidence>
<dbReference type="GO" id="GO:0006006">
    <property type="term" value="P:glucose metabolic process"/>
    <property type="evidence" value="ECO:0007669"/>
    <property type="project" value="TreeGrafter"/>
</dbReference>
<feature type="binding site" evidence="8">
    <location>
        <begin position="179"/>
        <end position="181"/>
    </location>
    <ligand>
        <name>beta-D-galactose</name>
        <dbReference type="ChEBI" id="CHEBI:27667"/>
    </ligand>
</feature>
<evidence type="ECO:0000256" key="7">
    <source>
        <dbReference type="PIRSR" id="PIRSR005096-2"/>
    </source>
</evidence>
<dbReference type="GO" id="GO:0005737">
    <property type="term" value="C:cytoplasm"/>
    <property type="evidence" value="ECO:0007669"/>
    <property type="project" value="TreeGrafter"/>
</dbReference>
<dbReference type="Pfam" id="PF01263">
    <property type="entry name" value="Aldose_epim"/>
    <property type="match status" value="1"/>
</dbReference>
<dbReference type="Proteomes" id="UP000631300">
    <property type="component" value="Unassembled WGS sequence"/>
</dbReference>
<feature type="active site" description="Proton donor" evidence="6">
    <location>
        <position position="179"/>
    </location>
</feature>
<dbReference type="Gene3D" id="2.70.98.10">
    <property type="match status" value="1"/>
</dbReference>
<name>A0A918JJ11_9ALTE</name>
<dbReference type="NCBIfam" id="NF008277">
    <property type="entry name" value="PRK11055.1"/>
    <property type="match status" value="1"/>
</dbReference>
<dbReference type="InterPro" id="IPR015443">
    <property type="entry name" value="Aldose_1-epimerase"/>
</dbReference>
<evidence type="ECO:0000313" key="10">
    <source>
        <dbReference type="Proteomes" id="UP000631300"/>
    </source>
</evidence>
<evidence type="ECO:0000256" key="2">
    <source>
        <dbReference type="ARBA" id="ARBA00006206"/>
    </source>
</evidence>
<keyword evidence="4 5" id="KW-0119">Carbohydrate metabolism</keyword>
<comment type="pathway">
    <text evidence="1 5">Carbohydrate metabolism; hexose metabolism.</text>
</comment>
<reference evidence="9" key="2">
    <citation type="submission" date="2020-09" db="EMBL/GenBank/DDBJ databases">
        <authorList>
            <person name="Sun Q."/>
            <person name="Kim S."/>
        </authorList>
    </citation>
    <scope>NUCLEOTIDE SEQUENCE</scope>
    <source>
        <strain evidence="9">KCTC 22164</strain>
    </source>
</reference>
<dbReference type="GO" id="GO:0033499">
    <property type="term" value="P:galactose catabolic process via UDP-galactose, Leloir pathway"/>
    <property type="evidence" value="ECO:0007669"/>
    <property type="project" value="TreeGrafter"/>
</dbReference>
<keyword evidence="10" id="KW-1185">Reference proteome</keyword>
<dbReference type="GO" id="GO:0004034">
    <property type="term" value="F:aldose 1-epimerase activity"/>
    <property type="evidence" value="ECO:0007669"/>
    <property type="project" value="UniProtKB-EC"/>
</dbReference>
<gene>
    <name evidence="9" type="primary">galM</name>
    <name evidence="9" type="ORF">GCM10007391_12650</name>
</gene>
<dbReference type="RefSeq" id="WP_189404492.1">
    <property type="nucleotide sequence ID" value="NZ_BMXP01000002.1"/>
</dbReference>
<comment type="similarity">
    <text evidence="2 5">Belongs to the aldose epimerase family.</text>
</comment>
<dbReference type="PANTHER" id="PTHR10091:SF0">
    <property type="entry name" value="GALACTOSE MUTAROTASE"/>
    <property type="match status" value="1"/>
</dbReference>
<organism evidence="9 10">
    <name type="scientific">Alteromonas halophila</name>
    <dbReference type="NCBI Taxonomy" id="516698"/>
    <lineage>
        <taxon>Bacteria</taxon>
        <taxon>Pseudomonadati</taxon>
        <taxon>Pseudomonadota</taxon>
        <taxon>Gammaproteobacteria</taxon>
        <taxon>Alteromonadales</taxon>
        <taxon>Alteromonadaceae</taxon>
        <taxon>Alteromonas/Salinimonas group</taxon>
        <taxon>Alteromonas</taxon>
    </lineage>
</organism>
<dbReference type="CDD" id="cd09019">
    <property type="entry name" value="galactose_mutarotase_like"/>
    <property type="match status" value="1"/>
</dbReference>
<evidence type="ECO:0000313" key="9">
    <source>
        <dbReference type="EMBL" id="GGW81024.1"/>
    </source>
</evidence>
<comment type="catalytic activity">
    <reaction evidence="5">
        <text>alpha-D-glucose = beta-D-glucose</text>
        <dbReference type="Rhea" id="RHEA:10264"/>
        <dbReference type="ChEBI" id="CHEBI:15903"/>
        <dbReference type="ChEBI" id="CHEBI:17925"/>
        <dbReference type="EC" id="5.1.3.3"/>
    </reaction>
</comment>
<evidence type="ECO:0000256" key="8">
    <source>
        <dbReference type="PIRSR" id="PIRSR005096-3"/>
    </source>
</evidence>
<evidence type="ECO:0000256" key="6">
    <source>
        <dbReference type="PIRSR" id="PIRSR005096-1"/>
    </source>
</evidence>
<reference evidence="9" key="1">
    <citation type="journal article" date="2014" name="Int. J. Syst. Evol. Microbiol.">
        <title>Complete genome sequence of Corynebacterium casei LMG S-19264T (=DSM 44701T), isolated from a smear-ripened cheese.</title>
        <authorList>
            <consortium name="US DOE Joint Genome Institute (JGI-PGF)"/>
            <person name="Walter F."/>
            <person name="Albersmeier A."/>
            <person name="Kalinowski J."/>
            <person name="Ruckert C."/>
        </authorList>
    </citation>
    <scope>NUCLEOTIDE SEQUENCE</scope>
    <source>
        <strain evidence="9">KCTC 22164</strain>
    </source>
</reference>
<proteinExistence type="inferred from homology"/>
<comment type="caution">
    <text evidence="9">The sequence shown here is derived from an EMBL/GenBank/DDBJ whole genome shotgun (WGS) entry which is preliminary data.</text>
</comment>
<dbReference type="SUPFAM" id="SSF74650">
    <property type="entry name" value="Galactose mutarotase-like"/>
    <property type="match status" value="1"/>
</dbReference>
<dbReference type="EC" id="5.1.3.3" evidence="5"/>
<feature type="binding site" evidence="7">
    <location>
        <position position="248"/>
    </location>
    <ligand>
        <name>beta-D-galactose</name>
        <dbReference type="ChEBI" id="CHEBI:27667"/>
    </ligand>
</feature>
<evidence type="ECO:0000256" key="5">
    <source>
        <dbReference type="PIRNR" id="PIRNR005096"/>
    </source>
</evidence>
<dbReference type="GO" id="GO:0030246">
    <property type="term" value="F:carbohydrate binding"/>
    <property type="evidence" value="ECO:0007669"/>
    <property type="project" value="InterPro"/>
</dbReference>
<dbReference type="InterPro" id="IPR008183">
    <property type="entry name" value="Aldose_1/G6P_1-epimerase"/>
</dbReference>
<dbReference type="EMBL" id="BMXP01000002">
    <property type="protein sequence ID" value="GGW81024.1"/>
    <property type="molecule type" value="Genomic_DNA"/>
</dbReference>
<protein>
    <recommendedName>
        <fullName evidence="5">Aldose 1-epimerase</fullName>
        <ecNumber evidence="5">5.1.3.3</ecNumber>
    </recommendedName>
</protein>
<dbReference type="InterPro" id="IPR047215">
    <property type="entry name" value="Galactose_mutarotase-like"/>
</dbReference>
<evidence type="ECO:0000256" key="4">
    <source>
        <dbReference type="ARBA" id="ARBA00023277"/>
    </source>
</evidence>
<dbReference type="AlphaFoldDB" id="A0A918JJ11"/>
<dbReference type="PANTHER" id="PTHR10091">
    <property type="entry name" value="ALDOSE-1-EPIMERASE"/>
    <property type="match status" value="1"/>
</dbReference>
<evidence type="ECO:0000256" key="1">
    <source>
        <dbReference type="ARBA" id="ARBA00005028"/>
    </source>
</evidence>
<dbReference type="PIRSF" id="PIRSF005096">
    <property type="entry name" value="GALM"/>
    <property type="match status" value="1"/>
</dbReference>
<dbReference type="InterPro" id="IPR011013">
    <property type="entry name" value="Gal_mutarotase_sf_dom"/>
</dbReference>
<sequence>MQATQSTFGTLDGESVSCFTLQNAAGMRVSILDLGGIIQGLWVPDRYQNPHRCVQGFDSVAAYLEDTGYQGAIVGRYANRIGHGTFSLDGKTYQLDINGGEHHLHGGFSGFHQRRWQSELISEADASGVRLSLTSKDGEAGFPGTLNITAEYRLYEDCRLTLTLHADTSAPTPVSMTQHAYFSLSNEVVTESFLQLNANAMTAVDASLLPTGEIIPVAASPFDFRRLTRIGDNVRAGHPLFDQVGGYDHNFVLNVGSGEPSATLYAPDTGICMMLSTSMPGMQVYTGSLKDTQGSTICLEPQFFPDTPNQPTFPDCIVRPQTPYQATISYQFSVR</sequence>
<accession>A0A918JJ11</accession>
<feature type="binding site" evidence="8">
    <location>
        <begin position="79"/>
        <end position="80"/>
    </location>
    <ligand>
        <name>beta-D-galactose</name>
        <dbReference type="ChEBI" id="CHEBI:27667"/>
    </ligand>
</feature>
<dbReference type="InterPro" id="IPR014718">
    <property type="entry name" value="GH-type_carb-bd"/>
</dbReference>